<feature type="chain" id="PRO_5002871585" evidence="1">
    <location>
        <begin position="23"/>
        <end position="566"/>
    </location>
</feature>
<evidence type="ECO:0000313" key="2">
    <source>
        <dbReference type="EMBL" id="ACL06755.1"/>
    </source>
</evidence>
<feature type="signal peptide" evidence="1">
    <location>
        <begin position="1"/>
        <end position="22"/>
    </location>
</feature>
<dbReference type="HOGENOM" id="CLU_481226_0_0_7"/>
<name>B8FDX4_DESAL</name>
<dbReference type="AlphaFoldDB" id="B8FDX4"/>
<dbReference type="NCBIfam" id="NF041766">
    <property type="entry name" value="choice_anch_U"/>
    <property type="match status" value="1"/>
</dbReference>
<dbReference type="InterPro" id="IPR053784">
    <property type="entry name" value="Choice_anch_U_dom"/>
</dbReference>
<dbReference type="NCBIfam" id="NF041762">
    <property type="entry name" value="diheme_GEGP"/>
    <property type="match status" value="1"/>
</dbReference>
<proteinExistence type="predicted"/>
<organism evidence="2 3">
    <name type="scientific">Desulfatibacillum aliphaticivorans</name>
    <dbReference type="NCBI Taxonomy" id="218208"/>
    <lineage>
        <taxon>Bacteria</taxon>
        <taxon>Pseudomonadati</taxon>
        <taxon>Thermodesulfobacteriota</taxon>
        <taxon>Desulfobacteria</taxon>
        <taxon>Desulfobacterales</taxon>
        <taxon>Desulfatibacillaceae</taxon>
        <taxon>Desulfatibacillum</taxon>
    </lineage>
</organism>
<protein>
    <submittedName>
        <fullName evidence="2">Uncharacterized protein</fullName>
    </submittedName>
</protein>
<accession>B8FDX4</accession>
<dbReference type="InterPro" id="IPR036374">
    <property type="entry name" value="OxRdtase_Mopterin-bd_sf"/>
</dbReference>
<dbReference type="SUPFAM" id="SSF56524">
    <property type="entry name" value="Oxidoreductase molybdopterin-binding domain"/>
    <property type="match status" value="1"/>
</dbReference>
<dbReference type="EMBL" id="CP001322">
    <property type="protein sequence ID" value="ACL06755.1"/>
    <property type="molecule type" value="Genomic_DNA"/>
</dbReference>
<dbReference type="eggNOG" id="COG2041">
    <property type="taxonomic scope" value="Bacteria"/>
</dbReference>
<dbReference type="Proteomes" id="UP000000739">
    <property type="component" value="Chromosome"/>
</dbReference>
<keyword evidence="1" id="KW-0732">Signal</keyword>
<gene>
    <name evidence="2" type="ordered locus">Dalk_5084</name>
</gene>
<keyword evidence="3" id="KW-1185">Reference proteome</keyword>
<dbReference type="KEGG" id="dal:Dalk_5084"/>
<dbReference type="NCBIfam" id="NF041763">
    <property type="entry name" value="sort_motif_CFI"/>
    <property type="match status" value="1"/>
</dbReference>
<reference evidence="2 3" key="1">
    <citation type="journal article" date="2012" name="Environ. Microbiol.">
        <title>The genome sequence of Desulfatibacillum alkenivorans AK-01: a blueprint for anaerobic alkane oxidation.</title>
        <authorList>
            <person name="Callaghan A.V."/>
            <person name="Morris B.E."/>
            <person name="Pereira I.A."/>
            <person name="McInerney M.J."/>
            <person name="Austin R.N."/>
            <person name="Groves J.T."/>
            <person name="Kukor J.J."/>
            <person name="Suflita J.M."/>
            <person name="Young L.Y."/>
            <person name="Zylstra G.J."/>
            <person name="Wawrik B."/>
        </authorList>
    </citation>
    <scope>NUCLEOTIDE SEQUENCE [LARGE SCALE GENOMIC DNA]</scope>
    <source>
        <strain evidence="2 3">AK-01</strain>
    </source>
</reference>
<evidence type="ECO:0000313" key="3">
    <source>
        <dbReference type="Proteomes" id="UP000000739"/>
    </source>
</evidence>
<dbReference type="RefSeq" id="WP_015949792.1">
    <property type="nucleotide sequence ID" value="NC_011768.1"/>
</dbReference>
<sequence>MKKSVFIAALLLIAFAGTSALAAYHHQGESDSDNFTAVYPAASGTKLDQCALCHCGGSYDDDGKTVTLGSCQWCHDSEHGYGYDESGNIWNTLNQYGKDYFTAGRNQAAVTAIESTDSDGDTYTNLEEVTAVTYPGNADDDPTKTPASFRVYSLDQIEAMDQHTQFLLMNTSRSGDFYAEYTGVIMETLLEDSGVLTSATGITVFAPDGWSNYHPMEADDQENHYHVKGEYPEAQFQYDAEADEALNADGWCDYSAPSCKGRNHGDAIAVDGGLHMILAYQREGSYLDTGVLNNDNKLDGSGPFRVVPPQVTPCPPDQSSRSEVQEVVWPYDYDWDHNAGASSRSATIIRVEPLPDGITDIDILEAGWNYVDQGKIIIYGAIDGTDSNGNGILDSEEGDSADPKKAQFRPMTGLANMTAEVNAGELKKVEALYCDDPSLSQTNKPSRMNYPYGAFKLEVHGLNAASADGDIVTLTLTFPNKIPTNARFYKIVAGGWVSLPFDDNDGDETIVVTLQDGDPDTDADGTINGVIVDPGVLATPIASSGSKSTSSDDGDSSSCFIKALLQ</sequence>
<evidence type="ECO:0000256" key="1">
    <source>
        <dbReference type="SAM" id="SignalP"/>
    </source>
</evidence>